<dbReference type="Proteomes" id="UP000053244">
    <property type="component" value="Unassembled WGS sequence"/>
</dbReference>
<accession>A0A101JI25</accession>
<evidence type="ECO:0000313" key="3">
    <source>
        <dbReference type="Proteomes" id="UP000053244"/>
    </source>
</evidence>
<keyword evidence="1" id="KW-1133">Transmembrane helix</keyword>
<keyword evidence="3" id="KW-1185">Reference proteome</keyword>
<reference evidence="2 3" key="1">
    <citation type="submission" date="2015-10" db="EMBL/GenBank/DDBJ databases">
        <authorList>
            <person name="Gilbert D.G."/>
        </authorList>
    </citation>
    <scope>NUCLEOTIDE SEQUENCE [LARGE SCALE GENOMIC DNA]</scope>
    <source>
        <strain evidence="2 3">NRRL B-16712</strain>
    </source>
</reference>
<keyword evidence="1" id="KW-0812">Transmembrane</keyword>
<evidence type="ECO:0000313" key="2">
    <source>
        <dbReference type="EMBL" id="KUL27183.1"/>
    </source>
</evidence>
<dbReference type="AlphaFoldDB" id="A0A101JI25"/>
<name>A0A101JI25_9ACTN</name>
<gene>
    <name evidence="2" type="ORF">ADL15_36410</name>
</gene>
<sequence>MNAAVLYLAVAGLFLSLSLALTSLKYALAPIGEIVRAAGALALVALSISTAAAFLIAGLMAR</sequence>
<feature type="transmembrane region" description="Helical" evidence="1">
    <location>
        <begin position="36"/>
        <end position="61"/>
    </location>
</feature>
<organism evidence="2 3">
    <name type="scientific">Actinoplanes awajinensis subsp. mycoplanecinus</name>
    <dbReference type="NCBI Taxonomy" id="135947"/>
    <lineage>
        <taxon>Bacteria</taxon>
        <taxon>Bacillati</taxon>
        <taxon>Actinomycetota</taxon>
        <taxon>Actinomycetes</taxon>
        <taxon>Micromonosporales</taxon>
        <taxon>Micromonosporaceae</taxon>
        <taxon>Actinoplanes</taxon>
    </lineage>
</organism>
<comment type="caution">
    <text evidence="2">The sequence shown here is derived from an EMBL/GenBank/DDBJ whole genome shotgun (WGS) entry which is preliminary data.</text>
</comment>
<evidence type="ECO:0000256" key="1">
    <source>
        <dbReference type="SAM" id="Phobius"/>
    </source>
</evidence>
<dbReference type="RefSeq" id="WP_067701051.1">
    <property type="nucleotide sequence ID" value="NZ_LLZH01000301.1"/>
</dbReference>
<protein>
    <submittedName>
        <fullName evidence="2">Uncharacterized protein</fullName>
    </submittedName>
</protein>
<dbReference type="EMBL" id="LLZH01000301">
    <property type="protein sequence ID" value="KUL27183.1"/>
    <property type="molecule type" value="Genomic_DNA"/>
</dbReference>
<keyword evidence="1" id="KW-0472">Membrane</keyword>
<proteinExistence type="predicted"/>